<dbReference type="AlphaFoldDB" id="A0A2G9TTT7"/>
<dbReference type="PANTHER" id="PTHR45699:SF3">
    <property type="entry name" value="LARGE RIBOSOMAL SUBUNIT PROTEIN UL10"/>
    <property type="match status" value="1"/>
</dbReference>
<evidence type="ECO:0000313" key="7">
    <source>
        <dbReference type="EMBL" id="PIO60892.1"/>
    </source>
</evidence>
<dbReference type="GO" id="GO:0003735">
    <property type="term" value="F:structural constituent of ribosome"/>
    <property type="evidence" value="ECO:0007669"/>
    <property type="project" value="TreeGrafter"/>
</dbReference>
<dbReference type="InterPro" id="IPR001790">
    <property type="entry name" value="Ribosomal_uL10"/>
</dbReference>
<dbReference type="Pfam" id="PF00466">
    <property type="entry name" value="Ribosomal_L10"/>
    <property type="match status" value="1"/>
</dbReference>
<evidence type="ECO:0000256" key="4">
    <source>
        <dbReference type="ARBA" id="ARBA00023274"/>
    </source>
</evidence>
<accession>A0A2G9TTT7</accession>
<dbReference type="Proteomes" id="UP000230423">
    <property type="component" value="Unassembled WGS sequence"/>
</dbReference>
<evidence type="ECO:0000256" key="5">
    <source>
        <dbReference type="ARBA" id="ARBA00035202"/>
    </source>
</evidence>
<gene>
    <name evidence="7" type="ORF">TELCIR_17601</name>
</gene>
<keyword evidence="4" id="KW-0687">Ribonucleoprotein</keyword>
<dbReference type="InterPro" id="IPR043141">
    <property type="entry name" value="Ribosomal_uL10-like_sf"/>
</dbReference>
<dbReference type="Gene3D" id="3.30.70.1730">
    <property type="match status" value="1"/>
</dbReference>
<dbReference type="GO" id="GO:0002181">
    <property type="term" value="P:cytoplasmic translation"/>
    <property type="evidence" value="ECO:0007669"/>
    <property type="project" value="TreeGrafter"/>
</dbReference>
<keyword evidence="3" id="KW-0689">Ribosomal protein</keyword>
<evidence type="ECO:0000256" key="2">
    <source>
        <dbReference type="ARBA" id="ARBA00008889"/>
    </source>
</evidence>
<keyword evidence="8" id="KW-1185">Reference proteome</keyword>
<reference evidence="7 8" key="1">
    <citation type="submission" date="2015-09" db="EMBL/GenBank/DDBJ databases">
        <title>Draft genome of the parasitic nematode Teladorsagia circumcincta isolate WARC Sus (inbred).</title>
        <authorList>
            <person name="Mitreva M."/>
        </authorList>
    </citation>
    <scope>NUCLEOTIDE SEQUENCE [LARGE SCALE GENOMIC DNA]</scope>
    <source>
        <strain evidence="7 8">S</strain>
    </source>
</reference>
<name>A0A2G9TTT7_TELCI</name>
<dbReference type="GO" id="GO:0070180">
    <property type="term" value="F:large ribosomal subunit rRNA binding"/>
    <property type="evidence" value="ECO:0007669"/>
    <property type="project" value="TreeGrafter"/>
</dbReference>
<dbReference type="OrthoDB" id="10259902at2759"/>
<protein>
    <recommendedName>
        <fullName evidence="5">Large ribosomal subunit protein uL10</fullName>
    </recommendedName>
    <alternativeName>
        <fullName evidence="6">60S acidic ribosomal protein P0</fullName>
    </alternativeName>
</protein>
<proteinExistence type="inferred from homology"/>
<evidence type="ECO:0000313" key="8">
    <source>
        <dbReference type="Proteomes" id="UP000230423"/>
    </source>
</evidence>
<sequence>MVREDRTTWKANYFLKLVELFDEYPKCFLVGVDNVGSKQMQEIRQAMR</sequence>
<dbReference type="GO" id="GO:0022625">
    <property type="term" value="C:cytosolic large ribosomal subunit"/>
    <property type="evidence" value="ECO:0007669"/>
    <property type="project" value="TreeGrafter"/>
</dbReference>
<comment type="similarity">
    <text evidence="2">Belongs to the universal ribosomal protein uL10 family.</text>
</comment>
<evidence type="ECO:0000256" key="6">
    <source>
        <dbReference type="ARBA" id="ARBA00035444"/>
    </source>
</evidence>
<dbReference type="EMBL" id="KZ354590">
    <property type="protein sequence ID" value="PIO60892.1"/>
    <property type="molecule type" value="Genomic_DNA"/>
</dbReference>
<evidence type="ECO:0000256" key="1">
    <source>
        <dbReference type="ARBA" id="ARBA00002200"/>
    </source>
</evidence>
<evidence type="ECO:0000256" key="3">
    <source>
        <dbReference type="ARBA" id="ARBA00022980"/>
    </source>
</evidence>
<dbReference type="PANTHER" id="PTHR45699">
    <property type="entry name" value="60S ACIDIC RIBOSOMAL PROTEIN P0"/>
    <property type="match status" value="1"/>
</dbReference>
<dbReference type="GO" id="GO:0000027">
    <property type="term" value="P:ribosomal large subunit assembly"/>
    <property type="evidence" value="ECO:0007669"/>
    <property type="project" value="TreeGrafter"/>
</dbReference>
<organism evidence="7 8">
    <name type="scientific">Teladorsagia circumcincta</name>
    <name type="common">Brown stomach worm</name>
    <name type="synonym">Ostertagia circumcincta</name>
    <dbReference type="NCBI Taxonomy" id="45464"/>
    <lineage>
        <taxon>Eukaryota</taxon>
        <taxon>Metazoa</taxon>
        <taxon>Ecdysozoa</taxon>
        <taxon>Nematoda</taxon>
        <taxon>Chromadorea</taxon>
        <taxon>Rhabditida</taxon>
        <taxon>Rhabditina</taxon>
        <taxon>Rhabditomorpha</taxon>
        <taxon>Strongyloidea</taxon>
        <taxon>Trichostrongylidae</taxon>
        <taxon>Teladorsagia</taxon>
    </lineage>
</organism>
<feature type="non-terminal residue" evidence="7">
    <location>
        <position position="48"/>
    </location>
</feature>
<comment type="function">
    <text evidence="1">Ribosomal protein P0 is the functional equivalent of E.coli protein L10.</text>
</comment>
<dbReference type="InterPro" id="IPR050323">
    <property type="entry name" value="Ribosomal_protein_uL10"/>
</dbReference>